<evidence type="ECO:0000256" key="2">
    <source>
        <dbReference type="SAM" id="MobiDB-lite"/>
    </source>
</evidence>
<dbReference type="EMBL" id="SMAG01000001">
    <property type="protein sequence ID" value="TCS96495.1"/>
    <property type="molecule type" value="Genomic_DNA"/>
</dbReference>
<comment type="caution">
    <text evidence="5">The sequence shown here is derived from an EMBL/GenBank/DDBJ whole genome shotgun (WGS) entry which is preliminary data.</text>
</comment>
<feature type="domain" description="M23ase beta-sheet core" evidence="4">
    <location>
        <begin position="160"/>
        <end position="251"/>
    </location>
</feature>
<dbReference type="GO" id="GO:0004222">
    <property type="term" value="F:metalloendopeptidase activity"/>
    <property type="evidence" value="ECO:0007669"/>
    <property type="project" value="TreeGrafter"/>
</dbReference>
<dbReference type="InterPro" id="IPR016047">
    <property type="entry name" value="M23ase_b-sheet_dom"/>
</dbReference>
<evidence type="ECO:0000313" key="5">
    <source>
        <dbReference type="EMBL" id="TCS96495.1"/>
    </source>
</evidence>
<dbReference type="Pfam" id="PF01551">
    <property type="entry name" value="Peptidase_M23"/>
    <property type="match status" value="1"/>
</dbReference>
<dbReference type="CDD" id="cd12797">
    <property type="entry name" value="M23_peptidase"/>
    <property type="match status" value="1"/>
</dbReference>
<accession>A0A4R3LBC6</accession>
<evidence type="ECO:0000313" key="6">
    <source>
        <dbReference type="Proteomes" id="UP000294937"/>
    </source>
</evidence>
<evidence type="ECO:0000259" key="4">
    <source>
        <dbReference type="Pfam" id="PF01551"/>
    </source>
</evidence>
<dbReference type="SUPFAM" id="SSF51261">
    <property type="entry name" value="Duplicated hybrid motif"/>
    <property type="match status" value="1"/>
</dbReference>
<keyword evidence="3" id="KW-0472">Membrane</keyword>
<dbReference type="AlphaFoldDB" id="A0A4R3LBC6"/>
<dbReference type="Gene3D" id="2.70.70.10">
    <property type="entry name" value="Glucose Permease (Domain IIA)"/>
    <property type="match status" value="1"/>
</dbReference>
<dbReference type="Proteomes" id="UP000294937">
    <property type="component" value="Unassembled WGS sequence"/>
</dbReference>
<evidence type="ECO:0000256" key="1">
    <source>
        <dbReference type="ARBA" id="ARBA00022729"/>
    </source>
</evidence>
<keyword evidence="1" id="KW-0732">Signal</keyword>
<dbReference type="PANTHER" id="PTHR21666:SF289">
    <property type="entry name" value="L-ALA--D-GLU ENDOPEPTIDASE"/>
    <property type="match status" value="1"/>
</dbReference>
<reference evidence="5 6" key="1">
    <citation type="submission" date="2019-03" db="EMBL/GenBank/DDBJ databases">
        <title>Genomic Encyclopedia of Type Strains, Phase IV (KMG-IV): sequencing the most valuable type-strain genomes for metagenomic binning, comparative biology and taxonomic classification.</title>
        <authorList>
            <person name="Goeker M."/>
        </authorList>
    </citation>
    <scope>NUCLEOTIDE SEQUENCE [LARGE SCALE GENOMIC DNA]</scope>
    <source>
        <strain evidence="5 6">DSM 45707</strain>
    </source>
</reference>
<keyword evidence="6" id="KW-1185">Reference proteome</keyword>
<sequence>MKEEWSQNIKKRREQQVRLIKQGISTPPPPSGPVPFKEEKSFVDQTTSELAPWNQGIKQKSRRERRLVYQFIGAGFLFVLTFLVFQSNSPTMRPVEQFTVQVMTRDFNFSGMSQWYQQIVGTSPSILPAFWSKLEAPKATSISWGTPVNGTIVYPFDNKRKGVVIRSTIQSPVGAAAEGWVIFAGQKEGLGNTVVIQHGNGRETWYGWLQEITVKEKDWVQKEQPIGKVGEKEGQPLVYIALKKDEQFIDPTGVIFFE</sequence>
<feature type="region of interest" description="Disordered" evidence="2">
    <location>
        <begin position="1"/>
        <end position="39"/>
    </location>
</feature>
<dbReference type="RefSeq" id="WP_131922906.1">
    <property type="nucleotide sequence ID" value="NZ_SMAG01000001.1"/>
</dbReference>
<dbReference type="PANTHER" id="PTHR21666">
    <property type="entry name" value="PEPTIDASE-RELATED"/>
    <property type="match status" value="1"/>
</dbReference>
<dbReference type="InterPro" id="IPR011055">
    <property type="entry name" value="Dup_hybrid_motif"/>
</dbReference>
<name>A0A4R3LBC6_9BACL</name>
<evidence type="ECO:0000256" key="3">
    <source>
        <dbReference type="SAM" id="Phobius"/>
    </source>
</evidence>
<keyword evidence="3" id="KW-1133">Transmembrane helix</keyword>
<dbReference type="InterPro" id="IPR050570">
    <property type="entry name" value="Cell_wall_metabolism_enzyme"/>
</dbReference>
<keyword evidence="3" id="KW-0812">Transmembrane</keyword>
<feature type="transmembrane region" description="Helical" evidence="3">
    <location>
        <begin position="67"/>
        <end position="85"/>
    </location>
</feature>
<proteinExistence type="predicted"/>
<dbReference type="OrthoDB" id="2986589at2"/>
<protein>
    <submittedName>
        <fullName evidence="5">Stage IV sporulation protein FA</fullName>
    </submittedName>
</protein>
<gene>
    <name evidence="5" type="ORF">EDD58_101128</name>
</gene>
<organism evidence="5 6">
    <name type="scientific">Hazenella coriacea</name>
    <dbReference type="NCBI Taxonomy" id="1179467"/>
    <lineage>
        <taxon>Bacteria</taxon>
        <taxon>Bacillati</taxon>
        <taxon>Bacillota</taxon>
        <taxon>Bacilli</taxon>
        <taxon>Bacillales</taxon>
        <taxon>Thermoactinomycetaceae</taxon>
        <taxon>Hazenella</taxon>
    </lineage>
</organism>